<evidence type="ECO:0000313" key="2">
    <source>
        <dbReference type="EMBL" id="GAC18044.1"/>
    </source>
</evidence>
<evidence type="ECO:0000256" key="1">
    <source>
        <dbReference type="SAM" id="SignalP"/>
    </source>
</evidence>
<proteinExistence type="predicted"/>
<sequence>MNRGLGKFFALFFAACFLALQFHPVGEIQSELNDKRIFHIEEVSVSIIDKNIDNRFIYVQQLASKQAYLSPQKIKLTQQRHYLSGIERQLAHPFRMFMLECLDAICKNYQDKLSTSFIYQQKRKLSFELDPILISNNMQVHIDESDLHVSLS</sequence>
<feature type="chain" id="PRO_5003896533" evidence="1">
    <location>
        <begin position="20"/>
        <end position="152"/>
    </location>
</feature>
<dbReference type="AlphaFoldDB" id="K6XBN6"/>
<dbReference type="RefSeq" id="WP_007617440.1">
    <property type="nucleotide sequence ID" value="NZ_BAEO01000013.1"/>
</dbReference>
<gene>
    <name evidence="2" type="ORF">GARC_1063</name>
</gene>
<evidence type="ECO:0000313" key="3">
    <source>
        <dbReference type="Proteomes" id="UP000006327"/>
    </source>
</evidence>
<accession>K6XBN6</accession>
<dbReference type="OrthoDB" id="9836540at2"/>
<comment type="caution">
    <text evidence="2">The sequence shown here is derived from an EMBL/GenBank/DDBJ whole genome shotgun (WGS) entry which is preliminary data.</text>
</comment>
<organism evidence="2 3">
    <name type="scientific">Paraglaciecola arctica BSs20135</name>
    <dbReference type="NCBI Taxonomy" id="493475"/>
    <lineage>
        <taxon>Bacteria</taxon>
        <taxon>Pseudomonadati</taxon>
        <taxon>Pseudomonadota</taxon>
        <taxon>Gammaproteobacteria</taxon>
        <taxon>Alteromonadales</taxon>
        <taxon>Alteromonadaceae</taxon>
        <taxon>Paraglaciecola</taxon>
    </lineage>
</organism>
<dbReference type="Proteomes" id="UP000006327">
    <property type="component" value="Unassembled WGS sequence"/>
</dbReference>
<feature type="signal peptide" evidence="1">
    <location>
        <begin position="1"/>
        <end position="19"/>
    </location>
</feature>
<keyword evidence="1" id="KW-0732">Signal</keyword>
<reference evidence="2 3" key="1">
    <citation type="journal article" date="2017" name="Antonie Van Leeuwenhoek">
        <title>Rhizobium rhizosphaerae sp. nov., a novel species isolated from rice rhizosphere.</title>
        <authorList>
            <person name="Zhao J.J."/>
            <person name="Zhang J."/>
            <person name="Zhang R.J."/>
            <person name="Zhang C.W."/>
            <person name="Yin H.Q."/>
            <person name="Zhang X.X."/>
        </authorList>
    </citation>
    <scope>NUCLEOTIDE SEQUENCE [LARGE SCALE GENOMIC DNA]</scope>
    <source>
        <strain evidence="2 3">BSs20135</strain>
    </source>
</reference>
<keyword evidence="3" id="KW-1185">Reference proteome</keyword>
<protein>
    <submittedName>
        <fullName evidence="2">Uncharacterized protein</fullName>
    </submittedName>
</protein>
<dbReference type="EMBL" id="BAEO01000013">
    <property type="protein sequence ID" value="GAC18044.1"/>
    <property type="molecule type" value="Genomic_DNA"/>
</dbReference>
<dbReference type="STRING" id="493475.GARC_1063"/>
<name>K6XBN6_9ALTE</name>